<dbReference type="Proteomes" id="UP000070427">
    <property type="component" value="Unassembled WGS sequence"/>
</dbReference>
<dbReference type="FunCoup" id="A0A140LAE4">
    <property type="interactions" value="109"/>
</dbReference>
<sequence length="272" mass="30945">MESSTGVKALKDVQSERDERRVPLKKVGVKNIEWPLKVLDKARGHQYTVAKISLSVDLRHDVRGTHMSRFVEVLNNLEMLSPAALLEILSEIKEKLQAEKSYLKMCFPYFLWKESPVSRLSSPLKIQALVEAESGIKSTITMGVKVPVHTLCPCSKEISENGAHNQRAVVEIYVRSKKMIWFEDLSEIAEKSASCPIYTLLKRPDEKFVTEMAYSNAKFVEDVTRDAALELEKDERIEWYKVQVTSFESIHNHDAFACVEKGWLHGADGDFA</sequence>
<evidence type="ECO:0000313" key="3">
    <source>
        <dbReference type="EMBL" id="KXG77519.1"/>
    </source>
</evidence>
<dbReference type="PANTHER" id="PTHR36445:SF1">
    <property type="entry name" value="GTP CYCLOHYDROLASE MPTA"/>
    <property type="match status" value="1"/>
</dbReference>
<dbReference type="NCBIfam" id="NF010200">
    <property type="entry name" value="PRK13674.1-1"/>
    <property type="match status" value="1"/>
</dbReference>
<dbReference type="UniPathway" id="UPA00848">
    <property type="reaction ID" value="UER00151"/>
</dbReference>
<dbReference type="PATRIC" id="fig|520764.3.peg.1107"/>
<evidence type="ECO:0000313" key="4">
    <source>
        <dbReference type="Proteomes" id="UP000070427"/>
    </source>
</evidence>
<protein>
    <recommendedName>
        <fullName evidence="2">GTP cyclohydrolase FolE2</fullName>
        <ecNumber evidence="2">3.5.4.16</ecNumber>
    </recommendedName>
</protein>
<dbReference type="Pfam" id="PF02649">
    <property type="entry name" value="GCHY-1"/>
    <property type="match status" value="1"/>
</dbReference>
<comment type="pathway">
    <text evidence="2">Cofactor biosynthesis; 7,8-dihydroneopterin triphosphate biosynthesis; 7,8-dihydroneopterin triphosphate from GTP: step 1/1.</text>
</comment>
<name>A0A140LAE4_9FIRM</name>
<feature type="site" description="May be catalytically important" evidence="2">
    <location>
        <position position="152"/>
    </location>
</feature>
<comment type="catalytic activity">
    <reaction evidence="2">
        <text>GTP + H2O = 7,8-dihydroneopterin 3'-triphosphate + formate + H(+)</text>
        <dbReference type="Rhea" id="RHEA:17473"/>
        <dbReference type="ChEBI" id="CHEBI:15377"/>
        <dbReference type="ChEBI" id="CHEBI:15378"/>
        <dbReference type="ChEBI" id="CHEBI:15740"/>
        <dbReference type="ChEBI" id="CHEBI:37565"/>
        <dbReference type="ChEBI" id="CHEBI:58462"/>
        <dbReference type="EC" id="3.5.4.16"/>
    </reaction>
</comment>
<dbReference type="STRING" id="520764.AN618_10710"/>
<keyword evidence="4" id="KW-1185">Reference proteome</keyword>
<accession>A0A140LAE4</accession>
<dbReference type="InterPro" id="IPR003801">
    <property type="entry name" value="GTP_cyclohydrolase_FolE2/MptA"/>
</dbReference>
<proteinExistence type="inferred from homology"/>
<dbReference type="InterPro" id="IPR022838">
    <property type="entry name" value="GTP_cyclohydrolase_FolE2"/>
</dbReference>
<dbReference type="HAMAP" id="MF_01527_B">
    <property type="entry name" value="GTP_cyclohydrol_B"/>
    <property type="match status" value="1"/>
</dbReference>
<evidence type="ECO:0000256" key="2">
    <source>
        <dbReference type="HAMAP-Rule" id="MF_01527"/>
    </source>
</evidence>
<dbReference type="GO" id="GO:0046654">
    <property type="term" value="P:tetrahydrofolate biosynthetic process"/>
    <property type="evidence" value="ECO:0007669"/>
    <property type="project" value="UniProtKB-UniRule"/>
</dbReference>
<dbReference type="GO" id="GO:0003934">
    <property type="term" value="F:GTP cyclohydrolase I activity"/>
    <property type="evidence" value="ECO:0007669"/>
    <property type="project" value="UniProtKB-UniRule"/>
</dbReference>
<reference evidence="3 4" key="1">
    <citation type="submission" date="2015-12" db="EMBL/GenBank/DDBJ databases">
        <title>Draft genome sequnece of Fervidicola ferrireducens strain Y170.</title>
        <authorList>
            <person name="Patel B.K."/>
        </authorList>
    </citation>
    <scope>NUCLEOTIDE SEQUENCE [LARGE SCALE GENOMIC DNA]</scope>
    <source>
        <strain evidence="3 4">Y170</strain>
    </source>
</reference>
<gene>
    <name evidence="2 3" type="primary">folE2</name>
    <name evidence="3" type="ORF">AN618_10710</name>
</gene>
<dbReference type="InParanoid" id="A0A140LAE4"/>
<evidence type="ECO:0000256" key="1">
    <source>
        <dbReference type="ARBA" id="ARBA00022801"/>
    </source>
</evidence>
<comment type="function">
    <text evidence="2">Converts GTP to 7,8-dihydroneopterin triphosphate.</text>
</comment>
<dbReference type="EMBL" id="LOED01000010">
    <property type="protein sequence ID" value="KXG77519.1"/>
    <property type="molecule type" value="Genomic_DNA"/>
</dbReference>
<organism evidence="3 4">
    <name type="scientific">Fervidicola ferrireducens</name>
    <dbReference type="NCBI Taxonomy" id="520764"/>
    <lineage>
        <taxon>Bacteria</taxon>
        <taxon>Bacillati</taxon>
        <taxon>Bacillota</taxon>
        <taxon>Clostridia</taxon>
        <taxon>Thermosediminibacterales</taxon>
        <taxon>Thermosediminibacteraceae</taxon>
        <taxon>Fervidicola</taxon>
    </lineage>
</organism>
<dbReference type="EC" id="3.5.4.16" evidence="2"/>
<dbReference type="PANTHER" id="PTHR36445">
    <property type="entry name" value="GTP CYCLOHYDROLASE MPTA"/>
    <property type="match status" value="1"/>
</dbReference>
<dbReference type="AlphaFoldDB" id="A0A140LAE4"/>
<comment type="similarity">
    <text evidence="2">Belongs to the GTP cyclohydrolase IV family.</text>
</comment>
<keyword evidence="1 2" id="KW-0378">Hydrolase</keyword>
<dbReference type="Gene3D" id="3.10.270.10">
    <property type="entry name" value="Urate Oxidase"/>
    <property type="match status" value="1"/>
</dbReference>
<comment type="caution">
    <text evidence="3">The sequence shown here is derived from an EMBL/GenBank/DDBJ whole genome shotgun (WGS) entry which is preliminary data.</text>
</comment>